<dbReference type="Pfam" id="PF01026">
    <property type="entry name" value="TatD_DNase"/>
    <property type="match status" value="1"/>
</dbReference>
<dbReference type="GO" id="GO:0004536">
    <property type="term" value="F:DNA nuclease activity"/>
    <property type="evidence" value="ECO:0007669"/>
    <property type="project" value="InterPro"/>
</dbReference>
<feature type="binding site" evidence="3">
    <location>
        <position position="210"/>
    </location>
    <ligand>
        <name>a divalent metal cation</name>
        <dbReference type="ChEBI" id="CHEBI:60240"/>
        <label>1</label>
    </ligand>
</feature>
<accession>A0A0G0YZL0</accession>
<comment type="caution">
    <text evidence="4">The sequence shown here is derived from an EMBL/GenBank/DDBJ whole genome shotgun (WGS) entry which is preliminary data.</text>
</comment>
<reference evidence="4 5" key="1">
    <citation type="journal article" date="2015" name="Nature">
        <title>rRNA introns, odd ribosomes, and small enigmatic genomes across a large radiation of phyla.</title>
        <authorList>
            <person name="Brown C.T."/>
            <person name="Hug L.A."/>
            <person name="Thomas B.C."/>
            <person name="Sharon I."/>
            <person name="Castelle C.J."/>
            <person name="Singh A."/>
            <person name="Wilkins M.J."/>
            <person name="Williams K.H."/>
            <person name="Banfield J.F."/>
        </authorList>
    </citation>
    <scope>NUCLEOTIDE SEQUENCE [LARGE SCALE GENOMIC DNA]</scope>
</reference>
<gene>
    <name evidence="4" type="ORF">UV05_C0049G0006</name>
</gene>
<dbReference type="AlphaFoldDB" id="A0A0G0YZL0"/>
<dbReference type="Proteomes" id="UP000034875">
    <property type="component" value="Unassembled WGS sequence"/>
</dbReference>
<feature type="binding site" evidence="3">
    <location>
        <position position="5"/>
    </location>
    <ligand>
        <name>a divalent metal cation</name>
        <dbReference type="ChEBI" id="CHEBI:60240"/>
        <label>1</label>
    </ligand>
</feature>
<dbReference type="Gene3D" id="3.20.20.140">
    <property type="entry name" value="Metal-dependent hydrolases"/>
    <property type="match status" value="1"/>
</dbReference>
<organism evidence="4 5">
    <name type="scientific">candidate division CPR1 bacterium GW2011_GWA2_42_17</name>
    <dbReference type="NCBI Taxonomy" id="1618341"/>
    <lineage>
        <taxon>Bacteria</taxon>
        <taxon>candidate division CPR1</taxon>
    </lineage>
</organism>
<feature type="binding site" evidence="3">
    <location>
        <position position="159"/>
    </location>
    <ligand>
        <name>a divalent metal cation</name>
        <dbReference type="ChEBI" id="CHEBI:60240"/>
        <label>2</label>
    </ligand>
</feature>
<dbReference type="NCBIfam" id="TIGR00010">
    <property type="entry name" value="YchF/TatD family DNA exonuclease"/>
    <property type="match status" value="1"/>
</dbReference>
<evidence type="ECO:0000256" key="3">
    <source>
        <dbReference type="PIRSR" id="PIRSR005902-1"/>
    </source>
</evidence>
<keyword evidence="2 4" id="KW-0378">Hydrolase</keyword>
<evidence type="ECO:0000256" key="2">
    <source>
        <dbReference type="ARBA" id="ARBA00022801"/>
    </source>
</evidence>
<dbReference type="PIRSF" id="PIRSF005902">
    <property type="entry name" value="DNase_TatD"/>
    <property type="match status" value="1"/>
</dbReference>
<dbReference type="SUPFAM" id="SSF51556">
    <property type="entry name" value="Metallo-dependent hydrolases"/>
    <property type="match status" value="1"/>
</dbReference>
<dbReference type="GO" id="GO:0016788">
    <property type="term" value="F:hydrolase activity, acting on ester bonds"/>
    <property type="evidence" value="ECO:0007669"/>
    <property type="project" value="InterPro"/>
</dbReference>
<sequence>MFDSHCHLYFPEFDQDRVETIERARKTGVFFFVQVGASLEDSRKALELAAQYDDMAASVGIHPHCAESAEIGAEIAELRKIVIENKNKVAAIGECGLDFGKSGEIEDNEKKAQTALFEAQIILAQELKLPLIIHCRNTHRETAQKIQDARSKLQAVIIHCFTGNWEDAKQYLDLGCFISFSGIVSFKKKAEAIQEAAVKTPLDRLLIETDAPYLAPEPFRGKRNEPAFIKNIIQSIADLRGVSFDKIEKTTDQNAEKIFTPTPNKLI</sequence>
<evidence type="ECO:0000313" key="4">
    <source>
        <dbReference type="EMBL" id="KKS42007.1"/>
    </source>
</evidence>
<dbReference type="EMBL" id="LCCZ01000049">
    <property type="protein sequence ID" value="KKS42007.1"/>
    <property type="molecule type" value="Genomic_DNA"/>
</dbReference>
<dbReference type="GO" id="GO:0046872">
    <property type="term" value="F:metal ion binding"/>
    <property type="evidence" value="ECO:0007669"/>
    <property type="project" value="UniProtKB-KW"/>
</dbReference>
<dbReference type="InterPro" id="IPR001130">
    <property type="entry name" value="TatD-like"/>
</dbReference>
<dbReference type="PROSITE" id="PS01091">
    <property type="entry name" value="TATD_3"/>
    <property type="match status" value="1"/>
</dbReference>
<dbReference type="InterPro" id="IPR015991">
    <property type="entry name" value="TatD/YcfH-like"/>
</dbReference>
<feature type="binding site" evidence="3">
    <location>
        <position position="134"/>
    </location>
    <ligand>
        <name>a divalent metal cation</name>
        <dbReference type="ChEBI" id="CHEBI:60240"/>
        <label>2</label>
    </ligand>
</feature>
<feature type="binding site" evidence="3">
    <location>
        <position position="7"/>
    </location>
    <ligand>
        <name>a divalent metal cation</name>
        <dbReference type="ChEBI" id="CHEBI:60240"/>
        <label>1</label>
    </ligand>
</feature>
<dbReference type="PANTHER" id="PTHR46124:SF2">
    <property type="entry name" value="D-AMINOACYL-TRNA DEACYLASE"/>
    <property type="match status" value="1"/>
</dbReference>
<evidence type="ECO:0000256" key="1">
    <source>
        <dbReference type="ARBA" id="ARBA00022723"/>
    </source>
</evidence>
<dbReference type="InterPro" id="IPR018228">
    <property type="entry name" value="DNase_TatD-rel_CS"/>
</dbReference>
<protein>
    <submittedName>
        <fullName evidence="4">Hydrolase, TatD family</fullName>
    </submittedName>
</protein>
<name>A0A0G0YZL0_9BACT</name>
<evidence type="ECO:0000313" key="5">
    <source>
        <dbReference type="Proteomes" id="UP000034875"/>
    </source>
</evidence>
<dbReference type="PANTHER" id="PTHR46124">
    <property type="entry name" value="D-AMINOACYL-TRNA DEACYLASE"/>
    <property type="match status" value="1"/>
</dbReference>
<keyword evidence="1 3" id="KW-0479">Metal-binding</keyword>
<dbReference type="InterPro" id="IPR032466">
    <property type="entry name" value="Metal_Hydrolase"/>
</dbReference>
<dbReference type="PATRIC" id="fig|1618341.3.peg.663"/>
<feature type="binding site" evidence="3">
    <location>
        <position position="94"/>
    </location>
    <ligand>
        <name>a divalent metal cation</name>
        <dbReference type="ChEBI" id="CHEBI:60240"/>
        <label>1</label>
    </ligand>
</feature>
<dbReference type="FunFam" id="3.20.20.140:FF:000005">
    <property type="entry name" value="TatD family hydrolase"/>
    <property type="match status" value="1"/>
</dbReference>
<dbReference type="CDD" id="cd01310">
    <property type="entry name" value="TatD_DNAse"/>
    <property type="match status" value="1"/>
</dbReference>
<proteinExistence type="predicted"/>